<dbReference type="GO" id="GO:0005886">
    <property type="term" value="C:plasma membrane"/>
    <property type="evidence" value="ECO:0007669"/>
    <property type="project" value="UniProtKB-SubCell"/>
</dbReference>
<evidence type="ECO:0000313" key="9">
    <source>
        <dbReference type="Proteomes" id="UP000271889"/>
    </source>
</evidence>
<dbReference type="AlphaFoldDB" id="A0A3P6RW99"/>
<dbReference type="InterPro" id="IPR000615">
    <property type="entry name" value="Bestrophin"/>
</dbReference>
<keyword evidence="6" id="KW-0813">Transport</keyword>
<dbReference type="GO" id="GO:0005254">
    <property type="term" value="F:chloride channel activity"/>
    <property type="evidence" value="ECO:0007669"/>
    <property type="project" value="UniProtKB-KW"/>
</dbReference>
<feature type="region of interest" description="Disordered" evidence="7">
    <location>
        <begin position="57"/>
        <end position="80"/>
    </location>
</feature>
<keyword evidence="6" id="KW-1003">Cell membrane</keyword>
<protein>
    <recommendedName>
        <fullName evidence="6">Bestrophin homolog</fullName>
    </recommendedName>
</protein>
<dbReference type="Proteomes" id="UP000271889">
    <property type="component" value="Unassembled WGS sequence"/>
</dbReference>
<reference evidence="8 9" key="1">
    <citation type="submission" date="2018-11" db="EMBL/GenBank/DDBJ databases">
        <authorList>
            <consortium name="Pathogen Informatics"/>
        </authorList>
    </citation>
    <scope>NUCLEOTIDE SEQUENCE [LARGE SCALE GENOMIC DNA]</scope>
</reference>
<comment type="subcellular location">
    <subcellularLocation>
        <location evidence="6">Cell membrane</location>
        <topology evidence="6">Multi-pass membrane protein</topology>
    </subcellularLocation>
    <subcellularLocation>
        <location evidence="1">Membrane</location>
    </subcellularLocation>
</comment>
<dbReference type="EMBL" id="UYRV01011840">
    <property type="protein sequence ID" value="VDK58445.1"/>
    <property type="molecule type" value="Genomic_DNA"/>
</dbReference>
<organism evidence="8 9">
    <name type="scientific">Cylicostephanus goldi</name>
    <name type="common">Nematode worm</name>
    <dbReference type="NCBI Taxonomy" id="71465"/>
    <lineage>
        <taxon>Eukaryota</taxon>
        <taxon>Metazoa</taxon>
        <taxon>Ecdysozoa</taxon>
        <taxon>Nematoda</taxon>
        <taxon>Chromadorea</taxon>
        <taxon>Rhabditida</taxon>
        <taxon>Rhabditina</taxon>
        <taxon>Rhabditomorpha</taxon>
        <taxon>Strongyloidea</taxon>
        <taxon>Strongylidae</taxon>
        <taxon>Cylicostephanus</taxon>
    </lineage>
</organism>
<dbReference type="PANTHER" id="PTHR10736">
    <property type="entry name" value="BESTROPHIN"/>
    <property type="match status" value="1"/>
</dbReference>
<keyword evidence="6" id="KW-0868">Chloride</keyword>
<comment type="similarity">
    <text evidence="5 6">Belongs to the anion channel-forming bestrophin (TC 1.A.46) family. Calcium-sensitive chloride channel subfamily.</text>
</comment>
<name>A0A3P6RW99_CYLGO</name>
<dbReference type="InterPro" id="IPR021134">
    <property type="entry name" value="Bestrophin-like"/>
</dbReference>
<evidence type="ECO:0000313" key="8">
    <source>
        <dbReference type="EMBL" id="VDK58445.1"/>
    </source>
</evidence>
<keyword evidence="2" id="KW-0812">Transmembrane</keyword>
<keyword evidence="6" id="KW-0406">Ion transport</keyword>
<dbReference type="GO" id="GO:0034707">
    <property type="term" value="C:chloride channel complex"/>
    <property type="evidence" value="ECO:0007669"/>
    <property type="project" value="UniProtKB-KW"/>
</dbReference>
<dbReference type="Pfam" id="PF01062">
    <property type="entry name" value="Bestrophin"/>
    <property type="match status" value="1"/>
</dbReference>
<gene>
    <name evidence="8" type="ORF">CGOC_LOCUS4323</name>
</gene>
<keyword evidence="9" id="KW-1185">Reference proteome</keyword>
<keyword evidence="3" id="KW-1133">Transmembrane helix</keyword>
<keyword evidence="6" id="KW-0869">Chloride channel</keyword>
<evidence type="ECO:0000256" key="7">
    <source>
        <dbReference type="SAM" id="MobiDB-lite"/>
    </source>
</evidence>
<evidence type="ECO:0000256" key="6">
    <source>
        <dbReference type="RuleBase" id="RU363126"/>
    </source>
</evidence>
<evidence type="ECO:0000256" key="5">
    <source>
        <dbReference type="ARBA" id="ARBA00034769"/>
    </source>
</evidence>
<keyword evidence="6" id="KW-0407">Ion channel</keyword>
<comment type="function">
    <text evidence="6">Forms chloride channels.</text>
</comment>
<proteinExistence type="inferred from homology"/>
<dbReference type="OrthoDB" id="201595at2759"/>
<accession>A0A3P6RW99</accession>
<sequence length="80" mass="8661">MKVAEALLNPLGEDDDDFECNFLIDKNIATGMAIVDNTCGICPRLIQDQFIDPGFQPVYSEESHKKGTDGALQGSAEGIE</sequence>
<keyword evidence="4" id="KW-0472">Membrane</keyword>
<evidence type="ECO:0000256" key="4">
    <source>
        <dbReference type="ARBA" id="ARBA00023136"/>
    </source>
</evidence>
<evidence type="ECO:0000256" key="2">
    <source>
        <dbReference type="ARBA" id="ARBA00022692"/>
    </source>
</evidence>
<evidence type="ECO:0000256" key="3">
    <source>
        <dbReference type="ARBA" id="ARBA00022989"/>
    </source>
</evidence>
<evidence type="ECO:0000256" key="1">
    <source>
        <dbReference type="ARBA" id="ARBA00004370"/>
    </source>
</evidence>
<dbReference type="PANTHER" id="PTHR10736:SF58">
    <property type="entry name" value="BESTROPHIN HOMOLOG-RELATED"/>
    <property type="match status" value="1"/>
</dbReference>